<dbReference type="InterPro" id="IPR041243">
    <property type="entry name" value="STI1/HOP_DP"/>
</dbReference>
<name>A0A2V3IKR6_9FLOR</name>
<dbReference type="Proteomes" id="UP000247409">
    <property type="component" value="Unassembled WGS sequence"/>
</dbReference>
<feature type="repeat" description="TPR" evidence="5">
    <location>
        <begin position="278"/>
        <end position="311"/>
    </location>
</feature>
<accession>A0A2V3IKR6</accession>
<dbReference type="Pfam" id="PF13432">
    <property type="entry name" value="TPR_16"/>
    <property type="match status" value="1"/>
</dbReference>
<dbReference type="Pfam" id="PF17830">
    <property type="entry name" value="STI1-HOP_DP"/>
    <property type="match status" value="2"/>
</dbReference>
<dbReference type="Pfam" id="PF13414">
    <property type="entry name" value="TPR_11"/>
    <property type="match status" value="1"/>
</dbReference>
<dbReference type="STRING" id="448386.A0A2V3IKR6"/>
<protein>
    <submittedName>
        <fullName evidence="8">Hsp70-Hsp90 organizing protein</fullName>
    </submittedName>
</protein>
<feature type="repeat" description="TPR" evidence="5">
    <location>
        <begin position="107"/>
        <end position="140"/>
    </location>
</feature>
<evidence type="ECO:0000256" key="1">
    <source>
        <dbReference type="ARBA" id="ARBA00004496"/>
    </source>
</evidence>
<dbReference type="PANTHER" id="PTHR22904">
    <property type="entry name" value="TPR REPEAT CONTAINING PROTEIN"/>
    <property type="match status" value="1"/>
</dbReference>
<comment type="caution">
    <text evidence="8">The sequence shown here is derived from an EMBL/GenBank/DDBJ whole genome shotgun (WGS) entry which is preliminary data.</text>
</comment>
<feature type="domain" description="STI1" evidence="7">
    <location>
        <begin position="379"/>
        <end position="418"/>
    </location>
</feature>
<reference evidence="8 9" key="1">
    <citation type="journal article" date="2018" name="Mol. Biol. Evol.">
        <title>Analysis of the draft genome of the red seaweed Gracilariopsis chorda provides insights into genome size evolution in Rhodophyta.</title>
        <authorList>
            <person name="Lee J."/>
            <person name="Yang E.C."/>
            <person name="Graf L."/>
            <person name="Yang J.H."/>
            <person name="Qiu H."/>
            <person name="Zel Zion U."/>
            <person name="Chan C.X."/>
            <person name="Stephens T.G."/>
            <person name="Weber A.P.M."/>
            <person name="Boo G.H."/>
            <person name="Boo S.M."/>
            <person name="Kim K.M."/>
            <person name="Shin Y."/>
            <person name="Jung M."/>
            <person name="Lee S.J."/>
            <person name="Yim H.S."/>
            <person name="Lee J.H."/>
            <person name="Bhattacharya D."/>
            <person name="Yoon H.S."/>
        </authorList>
    </citation>
    <scope>NUCLEOTIDE SEQUENCE [LARGE SCALE GENOMIC DNA]</scope>
    <source>
        <strain evidence="8 9">SKKU-2015</strain>
        <tissue evidence="8">Whole body</tissue>
    </source>
</reference>
<feature type="repeat" description="TPR" evidence="5">
    <location>
        <begin position="312"/>
        <end position="345"/>
    </location>
</feature>
<evidence type="ECO:0000313" key="9">
    <source>
        <dbReference type="Proteomes" id="UP000247409"/>
    </source>
</evidence>
<feature type="domain" description="STI1" evidence="7">
    <location>
        <begin position="17"/>
        <end position="56"/>
    </location>
</feature>
<dbReference type="InterPro" id="IPR019734">
    <property type="entry name" value="TPR_rpt"/>
</dbReference>
<dbReference type="SUPFAM" id="SSF48452">
    <property type="entry name" value="TPR-like"/>
    <property type="match status" value="2"/>
</dbReference>
<dbReference type="Gene3D" id="1.25.40.10">
    <property type="entry name" value="Tetratricopeptide repeat domain"/>
    <property type="match status" value="2"/>
</dbReference>
<dbReference type="GO" id="GO:0005737">
    <property type="term" value="C:cytoplasm"/>
    <property type="evidence" value="ECO:0007669"/>
    <property type="project" value="UniProtKB-SubCell"/>
</dbReference>
<dbReference type="Gene3D" id="1.10.260.100">
    <property type="match status" value="2"/>
</dbReference>
<dbReference type="Pfam" id="PF00515">
    <property type="entry name" value="TPR_1"/>
    <property type="match status" value="2"/>
</dbReference>
<keyword evidence="4 5" id="KW-0802">TPR repeat</keyword>
<evidence type="ECO:0000256" key="5">
    <source>
        <dbReference type="PROSITE-ProRule" id="PRU00339"/>
    </source>
</evidence>
<organism evidence="8 9">
    <name type="scientific">Gracilariopsis chorda</name>
    <dbReference type="NCBI Taxonomy" id="448386"/>
    <lineage>
        <taxon>Eukaryota</taxon>
        <taxon>Rhodophyta</taxon>
        <taxon>Florideophyceae</taxon>
        <taxon>Rhodymeniophycidae</taxon>
        <taxon>Gracilariales</taxon>
        <taxon>Gracilariaceae</taxon>
        <taxon>Gracilariopsis</taxon>
    </lineage>
</organism>
<evidence type="ECO:0000256" key="4">
    <source>
        <dbReference type="ARBA" id="ARBA00022803"/>
    </source>
</evidence>
<dbReference type="FunFam" id="1.10.260.100:FF:000002">
    <property type="entry name" value="Stress-induced-phosphoprotein 1 (Hsp70/Hsp90-organizing)"/>
    <property type="match status" value="1"/>
</dbReference>
<dbReference type="PROSITE" id="PS50005">
    <property type="entry name" value="TPR"/>
    <property type="match status" value="4"/>
</dbReference>
<keyword evidence="9" id="KW-1185">Reference proteome</keyword>
<dbReference type="FunFam" id="1.25.40.10:FF:000027">
    <property type="entry name" value="stress-induced-phosphoprotein 1 isoform X1"/>
    <property type="match status" value="1"/>
</dbReference>
<dbReference type="SMART" id="SM00727">
    <property type="entry name" value="STI1"/>
    <property type="match status" value="2"/>
</dbReference>
<dbReference type="PROSITE" id="PS50293">
    <property type="entry name" value="TPR_REGION"/>
    <property type="match status" value="1"/>
</dbReference>
<evidence type="ECO:0000256" key="6">
    <source>
        <dbReference type="SAM" id="MobiDB-lite"/>
    </source>
</evidence>
<feature type="compositionally biased region" description="Pro residues" evidence="6">
    <location>
        <begin position="87"/>
        <end position="96"/>
    </location>
</feature>
<dbReference type="FunFam" id="1.25.40.10:FF:000010">
    <property type="entry name" value="Stress-induced phosphoprotein 1"/>
    <property type="match status" value="1"/>
</dbReference>
<evidence type="ECO:0000256" key="3">
    <source>
        <dbReference type="ARBA" id="ARBA00022737"/>
    </source>
</evidence>
<dbReference type="InterPro" id="IPR011990">
    <property type="entry name" value="TPR-like_helical_dom_sf"/>
</dbReference>
<evidence type="ECO:0000256" key="2">
    <source>
        <dbReference type="ARBA" id="ARBA00022490"/>
    </source>
</evidence>
<keyword evidence="2" id="KW-0963">Cytoplasm</keyword>
<sequence length="430" mass="48683">MASPLFNDDLWDKIRTDPETSALLEDPAFKQIITELRTDPSSLSKHIADPRVLKLFTVLSKSSTAQAQPSETVVEDVTATANDAPMPDKPPGPYEPDPSTLGPIERSLYEKDCGTAAYKKRDFPAAIDHYTKALEFDPGNMAFYTNRAAARLESGDIDGAIEDCKTAIKENSERHLRTDFKIIARAYGRMGNAYLKKEDYPQAIEAFEKSLVEYSDPKVTRSLREAQRVQRKKAEEAYIDPELSKKERQEGNQLFLAGKFPESVAKYTEAIKRNPKDAAPYSNRAAAYMKLGEFPMALKDCERCLENDPKFVKAYIRKGNIHFYMKEYHKCLEVYEKGLQLAPNNKELRQGLLKTNLRIQEQQSSGEVDQAQMEQAMKDPEIQKILQDPQMNTLLKQMQEDPKFAARAMRDPTISSKVQKLIASGILRVA</sequence>
<dbReference type="PANTHER" id="PTHR22904:SF523">
    <property type="entry name" value="STRESS-INDUCED-PHOSPHOPROTEIN 1"/>
    <property type="match status" value="1"/>
</dbReference>
<dbReference type="InterPro" id="IPR006636">
    <property type="entry name" value="STI1_HS-bd"/>
</dbReference>
<gene>
    <name evidence="8" type="ORF">BWQ96_07614</name>
</gene>
<dbReference type="EMBL" id="NBIV01000154">
    <property type="protein sequence ID" value="PXF42671.1"/>
    <property type="molecule type" value="Genomic_DNA"/>
</dbReference>
<feature type="region of interest" description="Disordered" evidence="6">
    <location>
        <begin position="81"/>
        <end position="103"/>
    </location>
</feature>
<dbReference type="GO" id="GO:0051879">
    <property type="term" value="F:Hsp90 protein binding"/>
    <property type="evidence" value="ECO:0007669"/>
    <property type="project" value="TreeGrafter"/>
</dbReference>
<dbReference type="AlphaFoldDB" id="A0A2V3IKR6"/>
<evidence type="ECO:0000313" key="8">
    <source>
        <dbReference type="EMBL" id="PXF42671.1"/>
    </source>
</evidence>
<feature type="repeat" description="TPR" evidence="5">
    <location>
        <begin position="184"/>
        <end position="217"/>
    </location>
</feature>
<dbReference type="SMART" id="SM00028">
    <property type="entry name" value="TPR"/>
    <property type="match status" value="6"/>
</dbReference>
<proteinExistence type="predicted"/>
<comment type="subcellular location">
    <subcellularLocation>
        <location evidence="1">Cytoplasm</location>
    </subcellularLocation>
</comment>
<evidence type="ECO:0000259" key="7">
    <source>
        <dbReference type="SMART" id="SM00727"/>
    </source>
</evidence>
<dbReference type="OrthoDB" id="2423701at2759"/>
<keyword evidence="3" id="KW-0677">Repeat</keyword>